<organism evidence="2">
    <name type="scientific">marine sediment metagenome</name>
    <dbReference type="NCBI Taxonomy" id="412755"/>
    <lineage>
        <taxon>unclassified sequences</taxon>
        <taxon>metagenomes</taxon>
        <taxon>ecological metagenomes</taxon>
    </lineage>
</organism>
<dbReference type="AlphaFoldDB" id="A0A0F9CLG7"/>
<accession>A0A0F9CLG7</accession>
<dbReference type="SMART" id="SM00834">
    <property type="entry name" value="CxxC_CXXC_SSSS"/>
    <property type="match status" value="1"/>
</dbReference>
<reference evidence="2" key="1">
    <citation type="journal article" date="2015" name="Nature">
        <title>Complex archaea that bridge the gap between prokaryotes and eukaryotes.</title>
        <authorList>
            <person name="Spang A."/>
            <person name="Saw J.H."/>
            <person name="Jorgensen S.L."/>
            <person name="Zaremba-Niedzwiedzka K."/>
            <person name="Martijn J."/>
            <person name="Lind A.E."/>
            <person name="van Eijk R."/>
            <person name="Schleper C."/>
            <person name="Guy L."/>
            <person name="Ettema T.J."/>
        </authorList>
    </citation>
    <scope>NUCLEOTIDE SEQUENCE</scope>
</reference>
<proteinExistence type="predicted"/>
<feature type="domain" description="Putative regulatory protein FmdB zinc ribbon" evidence="1">
    <location>
        <begin position="1"/>
        <end position="41"/>
    </location>
</feature>
<dbReference type="EMBL" id="LAZR01035530">
    <property type="protein sequence ID" value="KKL27257.1"/>
    <property type="molecule type" value="Genomic_DNA"/>
</dbReference>
<name>A0A0F9CLG7_9ZZZZ</name>
<dbReference type="InterPro" id="IPR013429">
    <property type="entry name" value="Regulatory_FmdB_Zinc_ribbon"/>
</dbReference>
<feature type="non-terminal residue" evidence="2">
    <location>
        <position position="68"/>
    </location>
</feature>
<protein>
    <recommendedName>
        <fullName evidence="1">Putative regulatory protein FmdB zinc ribbon domain-containing protein</fullName>
    </recommendedName>
</protein>
<gene>
    <name evidence="2" type="ORF">LCGC14_2386970</name>
</gene>
<comment type="caution">
    <text evidence="2">The sequence shown here is derived from an EMBL/GenBank/DDBJ whole genome shotgun (WGS) entry which is preliminary data.</text>
</comment>
<evidence type="ECO:0000259" key="1">
    <source>
        <dbReference type="SMART" id="SM00834"/>
    </source>
</evidence>
<evidence type="ECO:0000313" key="2">
    <source>
        <dbReference type="EMBL" id="KKL27257.1"/>
    </source>
</evidence>
<sequence>MPIYEYQCCCREERQERLLPRQERDHPQTCKCGKVMVQVMSVSSFVMKKTGKGMALDTLNSKEHGMPD</sequence>